<accession>A0AAD6YWJ7</accession>
<evidence type="ECO:0008006" key="3">
    <source>
        <dbReference type="Google" id="ProtNLM"/>
    </source>
</evidence>
<gene>
    <name evidence="1" type="ORF">DFH08DRAFT_622624</name>
</gene>
<comment type="caution">
    <text evidence="1">The sequence shown here is derived from an EMBL/GenBank/DDBJ whole genome shotgun (WGS) entry which is preliminary data.</text>
</comment>
<dbReference type="AlphaFoldDB" id="A0AAD6YWJ7"/>
<feature type="non-terminal residue" evidence="1">
    <location>
        <position position="73"/>
    </location>
</feature>
<sequence length="73" mass="8413">LDRYFRRILLTVSSPPFYTFYVRLPSAHDPVPPLIQNNPKWFPFFEGALGSMDGTHINCCPSAEDRQASRNQK</sequence>
<name>A0AAD6YWJ7_9AGAR</name>
<keyword evidence="2" id="KW-1185">Reference proteome</keyword>
<organism evidence="1 2">
    <name type="scientific">Mycena albidolilacea</name>
    <dbReference type="NCBI Taxonomy" id="1033008"/>
    <lineage>
        <taxon>Eukaryota</taxon>
        <taxon>Fungi</taxon>
        <taxon>Dikarya</taxon>
        <taxon>Basidiomycota</taxon>
        <taxon>Agaricomycotina</taxon>
        <taxon>Agaricomycetes</taxon>
        <taxon>Agaricomycetidae</taxon>
        <taxon>Agaricales</taxon>
        <taxon>Marasmiineae</taxon>
        <taxon>Mycenaceae</taxon>
        <taxon>Mycena</taxon>
    </lineage>
</organism>
<dbReference type="Proteomes" id="UP001218218">
    <property type="component" value="Unassembled WGS sequence"/>
</dbReference>
<protein>
    <recommendedName>
        <fullName evidence="3">DDE Tnp4 domain-containing protein</fullName>
    </recommendedName>
</protein>
<reference evidence="1" key="1">
    <citation type="submission" date="2023-03" db="EMBL/GenBank/DDBJ databases">
        <title>Massive genome expansion in bonnet fungi (Mycena s.s.) driven by repeated elements and novel gene families across ecological guilds.</title>
        <authorList>
            <consortium name="Lawrence Berkeley National Laboratory"/>
            <person name="Harder C.B."/>
            <person name="Miyauchi S."/>
            <person name="Viragh M."/>
            <person name="Kuo A."/>
            <person name="Thoen E."/>
            <person name="Andreopoulos B."/>
            <person name="Lu D."/>
            <person name="Skrede I."/>
            <person name="Drula E."/>
            <person name="Henrissat B."/>
            <person name="Morin E."/>
            <person name="Kohler A."/>
            <person name="Barry K."/>
            <person name="LaButti K."/>
            <person name="Morin E."/>
            <person name="Salamov A."/>
            <person name="Lipzen A."/>
            <person name="Mereny Z."/>
            <person name="Hegedus B."/>
            <person name="Baldrian P."/>
            <person name="Stursova M."/>
            <person name="Weitz H."/>
            <person name="Taylor A."/>
            <person name="Grigoriev I.V."/>
            <person name="Nagy L.G."/>
            <person name="Martin F."/>
            <person name="Kauserud H."/>
        </authorList>
    </citation>
    <scope>NUCLEOTIDE SEQUENCE</scope>
    <source>
        <strain evidence="1">CBHHK002</strain>
    </source>
</reference>
<evidence type="ECO:0000313" key="1">
    <source>
        <dbReference type="EMBL" id="KAJ7300722.1"/>
    </source>
</evidence>
<proteinExistence type="predicted"/>
<dbReference type="EMBL" id="JARIHO010000154">
    <property type="protein sequence ID" value="KAJ7300722.1"/>
    <property type="molecule type" value="Genomic_DNA"/>
</dbReference>
<evidence type="ECO:0000313" key="2">
    <source>
        <dbReference type="Proteomes" id="UP001218218"/>
    </source>
</evidence>
<feature type="non-terminal residue" evidence="1">
    <location>
        <position position="1"/>
    </location>
</feature>